<dbReference type="Proteomes" id="UP000565724">
    <property type="component" value="Unassembled WGS sequence"/>
</dbReference>
<dbReference type="AlphaFoldDB" id="A0A7Y6DXB6"/>
<keyword evidence="2" id="KW-1185">Reference proteome</keyword>
<dbReference type="RefSeq" id="WP_175347075.1">
    <property type="nucleotide sequence ID" value="NZ_JABMCI010000060.1"/>
</dbReference>
<proteinExistence type="predicted"/>
<gene>
    <name evidence="1" type="ORF">HP550_08045</name>
</gene>
<evidence type="ECO:0000313" key="2">
    <source>
        <dbReference type="Proteomes" id="UP000565724"/>
    </source>
</evidence>
<reference evidence="1 2" key="1">
    <citation type="submission" date="2020-05" db="EMBL/GenBank/DDBJ databases">
        <title>Genome Sequencing of Type Strains.</title>
        <authorList>
            <person name="Lemaire J.F."/>
            <person name="Inderbitzin P."/>
            <person name="Gregorio O.A."/>
            <person name="Collins S.B."/>
            <person name="Wespe N."/>
            <person name="Knight-Connoni V."/>
        </authorList>
    </citation>
    <scope>NUCLEOTIDE SEQUENCE [LARGE SCALE GENOMIC DNA]</scope>
    <source>
        <strain evidence="1 2">ATCC 25174</strain>
    </source>
</reference>
<protein>
    <submittedName>
        <fullName evidence="1">Uncharacterized protein</fullName>
    </submittedName>
</protein>
<accession>A0A7Y6DXB6</accession>
<organism evidence="1 2">
    <name type="scientific">Cellulomonas humilata</name>
    <dbReference type="NCBI Taxonomy" id="144055"/>
    <lineage>
        <taxon>Bacteria</taxon>
        <taxon>Bacillati</taxon>
        <taxon>Actinomycetota</taxon>
        <taxon>Actinomycetes</taxon>
        <taxon>Micrococcales</taxon>
        <taxon>Cellulomonadaceae</taxon>
        <taxon>Cellulomonas</taxon>
    </lineage>
</organism>
<sequence>MAIALDVPRLYSATDDHQPETGSTVWAVAHPIGEAPDGPDTRWVLVMGEVMGVRLDTPGWPNGQVWSTPELCREHAWARHVVGRRHHTGFEVLRLEVVTPSLFRLATG</sequence>
<evidence type="ECO:0000313" key="1">
    <source>
        <dbReference type="EMBL" id="NUU17200.1"/>
    </source>
</evidence>
<comment type="caution">
    <text evidence="1">The sequence shown here is derived from an EMBL/GenBank/DDBJ whole genome shotgun (WGS) entry which is preliminary data.</text>
</comment>
<dbReference type="EMBL" id="JABMCI010000060">
    <property type="protein sequence ID" value="NUU17200.1"/>
    <property type="molecule type" value="Genomic_DNA"/>
</dbReference>
<name>A0A7Y6DXB6_9CELL</name>